<evidence type="ECO:0000256" key="1">
    <source>
        <dbReference type="SAM" id="MobiDB-lite"/>
    </source>
</evidence>
<sequence>MRGLWRADPDPTPGGAPGGAHLRTLRRRMRLAVPDKGSARIPRSTSRSSFERTPSTCRGSVLSPRCWQTSLQRVAAPEAANKAMISRCSGDITVTSSSASAFTSAA</sequence>
<keyword evidence="3" id="KW-1185">Reference proteome</keyword>
<comment type="caution">
    <text evidence="2">The sequence shown here is derived from an EMBL/GenBank/DDBJ whole genome shotgun (WGS) entry which is preliminary data.</text>
</comment>
<reference evidence="2" key="2">
    <citation type="submission" date="2020-09" db="EMBL/GenBank/DDBJ databases">
        <authorList>
            <person name="Sun Q."/>
            <person name="Ohkuma M."/>
        </authorList>
    </citation>
    <scope>NUCLEOTIDE SEQUENCE</scope>
    <source>
        <strain evidence="2">JCM 4654</strain>
    </source>
</reference>
<evidence type="ECO:0000313" key="2">
    <source>
        <dbReference type="EMBL" id="GHD86831.1"/>
    </source>
</evidence>
<feature type="region of interest" description="Disordered" evidence="1">
    <location>
        <begin position="1"/>
        <end position="58"/>
    </location>
</feature>
<proteinExistence type="predicted"/>
<accession>A0A919CVQ2</accession>
<dbReference type="AlphaFoldDB" id="A0A919CVQ2"/>
<protein>
    <submittedName>
        <fullName evidence="2">Uncharacterized protein</fullName>
    </submittedName>
</protein>
<name>A0A919CVQ2_9ACTN</name>
<organism evidence="2 3">
    <name type="scientific">Streptomyces naganishii JCM 4654</name>
    <dbReference type="NCBI Taxonomy" id="1306179"/>
    <lineage>
        <taxon>Bacteria</taxon>
        <taxon>Bacillati</taxon>
        <taxon>Actinomycetota</taxon>
        <taxon>Actinomycetes</taxon>
        <taxon>Kitasatosporales</taxon>
        <taxon>Streptomycetaceae</taxon>
        <taxon>Streptomyces</taxon>
    </lineage>
</organism>
<evidence type="ECO:0000313" key="3">
    <source>
        <dbReference type="Proteomes" id="UP000608955"/>
    </source>
</evidence>
<reference evidence="2" key="1">
    <citation type="journal article" date="2014" name="Int. J. Syst. Evol. Microbiol.">
        <title>Complete genome sequence of Corynebacterium casei LMG S-19264T (=DSM 44701T), isolated from a smear-ripened cheese.</title>
        <authorList>
            <consortium name="US DOE Joint Genome Institute (JGI-PGF)"/>
            <person name="Walter F."/>
            <person name="Albersmeier A."/>
            <person name="Kalinowski J."/>
            <person name="Ruckert C."/>
        </authorList>
    </citation>
    <scope>NUCLEOTIDE SEQUENCE</scope>
    <source>
        <strain evidence="2">JCM 4654</strain>
    </source>
</reference>
<dbReference type="EMBL" id="BMVF01000004">
    <property type="protein sequence ID" value="GHD86831.1"/>
    <property type="molecule type" value="Genomic_DNA"/>
</dbReference>
<feature type="compositionally biased region" description="Polar residues" evidence="1">
    <location>
        <begin position="43"/>
        <end position="58"/>
    </location>
</feature>
<gene>
    <name evidence="2" type="ORF">GCM10010508_16200</name>
</gene>
<dbReference type="Proteomes" id="UP000608955">
    <property type="component" value="Unassembled WGS sequence"/>
</dbReference>